<keyword evidence="1" id="KW-0479">Metal-binding</keyword>
<accession>A0A381YDV9</accession>
<dbReference type="GO" id="GO:0046872">
    <property type="term" value="F:metal ion binding"/>
    <property type="evidence" value="ECO:0007669"/>
    <property type="project" value="UniProtKB-KW"/>
</dbReference>
<dbReference type="EMBL" id="UINC01018010">
    <property type="protein sequence ID" value="SVA75249.1"/>
    <property type="molecule type" value="Genomic_DNA"/>
</dbReference>
<name>A0A381YDV9_9ZZZZ</name>
<dbReference type="Pfam" id="PF05721">
    <property type="entry name" value="PhyH"/>
    <property type="match status" value="1"/>
</dbReference>
<dbReference type="AlphaFoldDB" id="A0A381YDV9"/>
<evidence type="ECO:0000256" key="1">
    <source>
        <dbReference type="ARBA" id="ARBA00022723"/>
    </source>
</evidence>
<dbReference type="SUPFAM" id="SSF51197">
    <property type="entry name" value="Clavaminate synthase-like"/>
    <property type="match status" value="1"/>
</dbReference>
<reference evidence="3" key="1">
    <citation type="submission" date="2018-05" db="EMBL/GenBank/DDBJ databases">
        <authorList>
            <person name="Lanie J.A."/>
            <person name="Ng W.-L."/>
            <person name="Kazmierczak K.M."/>
            <person name="Andrzejewski T.M."/>
            <person name="Davidsen T.M."/>
            <person name="Wayne K.J."/>
            <person name="Tettelin H."/>
            <person name="Glass J.I."/>
            <person name="Rusch D."/>
            <person name="Podicherti R."/>
            <person name="Tsui H.-C.T."/>
            <person name="Winkler M.E."/>
        </authorList>
    </citation>
    <scope>NUCLEOTIDE SEQUENCE</scope>
</reference>
<gene>
    <name evidence="3" type="ORF">METZ01_LOCUS128103</name>
</gene>
<dbReference type="PANTHER" id="PTHR20883">
    <property type="entry name" value="PHYTANOYL-COA DIOXYGENASE DOMAIN CONTAINING 1"/>
    <property type="match status" value="1"/>
</dbReference>
<sequence length="292" mass="33636">MFGDPEDFVMMSDREKYLYDLQGFLVVRNLLSTEEVKALNDALDANAHKTRDHGIPGGPDGTPLEGTRSQYIHYHRMLTWDQPHCQSFRDLLAHKKLIPYLNTMMGRGWKLDHNIDVLTSKTGAEGLPFHGNSTGKFAGSTYYMYDDGRMRSGLIVCQFYLKDVNPGDGGLTVIPGSHKANYPMPFYIRHYEDNQEIYHHITVKAGDLVIFNEATTHGALPWKGKEDRRCVLYRYIPKYMHYDGGYYETRLPDWTDELTEAQRAVLEPPYIYSRPLIEDDGETVVRPKREGF</sequence>
<dbReference type="InterPro" id="IPR008775">
    <property type="entry name" value="Phytyl_CoA_dOase-like"/>
</dbReference>
<dbReference type="Gene3D" id="2.60.120.620">
    <property type="entry name" value="q2cbj1_9rhob like domain"/>
    <property type="match status" value="1"/>
</dbReference>
<evidence type="ECO:0008006" key="4">
    <source>
        <dbReference type="Google" id="ProtNLM"/>
    </source>
</evidence>
<evidence type="ECO:0000313" key="3">
    <source>
        <dbReference type="EMBL" id="SVA75249.1"/>
    </source>
</evidence>
<keyword evidence="2" id="KW-0408">Iron</keyword>
<proteinExistence type="predicted"/>
<organism evidence="3">
    <name type="scientific">marine metagenome</name>
    <dbReference type="NCBI Taxonomy" id="408172"/>
    <lineage>
        <taxon>unclassified sequences</taxon>
        <taxon>metagenomes</taxon>
        <taxon>ecological metagenomes</taxon>
    </lineage>
</organism>
<dbReference type="PANTHER" id="PTHR20883:SF15">
    <property type="entry name" value="PHYTANOYL-COA DIOXYGENASE DOMAIN-CONTAINING PROTEIN 1"/>
    <property type="match status" value="1"/>
</dbReference>
<evidence type="ECO:0000256" key="2">
    <source>
        <dbReference type="ARBA" id="ARBA00023004"/>
    </source>
</evidence>
<protein>
    <recommendedName>
        <fullName evidence="4">Phytanoyl-CoA dioxygenase family protein</fullName>
    </recommendedName>
</protein>